<dbReference type="Pfam" id="PF01312">
    <property type="entry name" value="Bac_export_2"/>
    <property type="match status" value="1"/>
</dbReference>
<sequence>MAQDDDSSEKSHEPSQRKLDQARQKGEIARAGDMNTAMAYLGLLVCGVSAGGYSLMKLGDSLLPLLEQPDRLLEMFFGNGPVAPAGPLILAALVPVLPLLLVPGAFVMLTLFAFRGFTFTASKLQPKISRINPIENAKNKFGRRGLFEFFKSFVKLTVYSTLLGFFLRRQLDAITGTIHGSPGEAILLMTDLMLRFLFVVVLIAMVIGGLDAFWQRAEHIRKNRMSQKETRDEMKESEGDPHMKGHRRMRAQELALSHMMKDVPDADVVIVNPTHYAVALKWSRMPGSAPICVAKGTDHVALRIREVASDANVPIHSDPPTARALFATTEIGDEIATDHYRAVAAAIRFADSMRAKARRSILR</sequence>
<feature type="transmembrane region" description="Helical" evidence="3">
    <location>
        <begin position="88"/>
        <end position="114"/>
    </location>
</feature>
<keyword evidence="3" id="KW-0472">Membrane</keyword>
<keyword evidence="5" id="KW-1185">Reference proteome</keyword>
<keyword evidence="4" id="KW-0282">Flagellum</keyword>
<dbReference type="SUPFAM" id="SSF160544">
    <property type="entry name" value="EscU C-terminal domain-like"/>
    <property type="match status" value="1"/>
</dbReference>
<feature type="transmembrane region" description="Helical" evidence="3">
    <location>
        <begin position="149"/>
        <end position="167"/>
    </location>
</feature>
<comment type="caution">
    <text evidence="4">The sequence shown here is derived from an EMBL/GenBank/DDBJ whole genome shotgun (WGS) entry which is preliminary data.</text>
</comment>
<dbReference type="RefSeq" id="WP_209361271.1">
    <property type="nucleotide sequence ID" value="NZ_JAGISH010000006.1"/>
</dbReference>
<feature type="transmembrane region" description="Helical" evidence="3">
    <location>
        <begin position="37"/>
        <end position="56"/>
    </location>
</feature>
<dbReference type="PANTHER" id="PTHR30531">
    <property type="entry name" value="FLAGELLAR BIOSYNTHETIC PROTEIN FLHB"/>
    <property type="match status" value="1"/>
</dbReference>
<dbReference type="AlphaFoldDB" id="A0A940MRF2"/>
<dbReference type="EMBL" id="JAGISH010000006">
    <property type="protein sequence ID" value="MBP0483338.1"/>
    <property type="molecule type" value="Genomic_DNA"/>
</dbReference>
<organism evidence="4 5">
    <name type="scientific">Sagittula salina</name>
    <dbReference type="NCBI Taxonomy" id="2820268"/>
    <lineage>
        <taxon>Bacteria</taxon>
        <taxon>Pseudomonadati</taxon>
        <taxon>Pseudomonadota</taxon>
        <taxon>Alphaproteobacteria</taxon>
        <taxon>Rhodobacterales</taxon>
        <taxon>Roseobacteraceae</taxon>
        <taxon>Sagittula</taxon>
    </lineage>
</organism>
<feature type="compositionally biased region" description="Basic and acidic residues" evidence="2">
    <location>
        <begin position="8"/>
        <end position="26"/>
    </location>
</feature>
<keyword evidence="4" id="KW-0969">Cilium</keyword>
<evidence type="ECO:0000313" key="4">
    <source>
        <dbReference type="EMBL" id="MBP0483338.1"/>
    </source>
</evidence>
<keyword evidence="3" id="KW-1133">Transmembrane helix</keyword>
<comment type="similarity">
    <text evidence="1">Belongs to the type III secretion exporter family.</text>
</comment>
<feature type="region of interest" description="Disordered" evidence="2">
    <location>
        <begin position="224"/>
        <end position="246"/>
    </location>
</feature>
<reference evidence="4" key="1">
    <citation type="submission" date="2021-03" db="EMBL/GenBank/DDBJ databases">
        <title>Sagittula salina sp. nov. strain M10.9X isolated from the marine waste.</title>
        <authorList>
            <person name="Satari L."/>
            <person name="Molina-Menor E."/>
            <person name="Vidal-Verdu A."/>
            <person name="Pascual J."/>
            <person name="Pereto J."/>
            <person name="Porcar M."/>
        </authorList>
    </citation>
    <scope>NUCLEOTIDE SEQUENCE</scope>
    <source>
        <strain evidence="4">M10.9X</strain>
    </source>
</reference>
<evidence type="ECO:0000256" key="3">
    <source>
        <dbReference type="SAM" id="Phobius"/>
    </source>
</evidence>
<evidence type="ECO:0000313" key="5">
    <source>
        <dbReference type="Proteomes" id="UP000675940"/>
    </source>
</evidence>
<dbReference type="PANTHER" id="PTHR30531:SF12">
    <property type="entry name" value="FLAGELLAR BIOSYNTHETIC PROTEIN FLHB"/>
    <property type="match status" value="1"/>
</dbReference>
<dbReference type="Proteomes" id="UP000675940">
    <property type="component" value="Unassembled WGS sequence"/>
</dbReference>
<proteinExistence type="inferred from homology"/>
<accession>A0A940MRF2</accession>
<evidence type="ECO:0000256" key="2">
    <source>
        <dbReference type="SAM" id="MobiDB-lite"/>
    </source>
</evidence>
<keyword evidence="3" id="KW-0812">Transmembrane</keyword>
<dbReference type="PRINTS" id="PR00950">
    <property type="entry name" value="TYPE3IMSPROT"/>
</dbReference>
<feature type="region of interest" description="Disordered" evidence="2">
    <location>
        <begin position="1"/>
        <end position="26"/>
    </location>
</feature>
<evidence type="ECO:0000256" key="1">
    <source>
        <dbReference type="ARBA" id="ARBA00010690"/>
    </source>
</evidence>
<dbReference type="Gene3D" id="3.40.1690.10">
    <property type="entry name" value="secretion proteins EscU"/>
    <property type="match status" value="1"/>
</dbReference>
<feature type="compositionally biased region" description="Basic and acidic residues" evidence="2">
    <location>
        <begin position="224"/>
        <end position="243"/>
    </location>
</feature>
<dbReference type="InterPro" id="IPR006135">
    <property type="entry name" value="T3SS_substrate_exporter"/>
</dbReference>
<dbReference type="GO" id="GO:0005886">
    <property type="term" value="C:plasma membrane"/>
    <property type="evidence" value="ECO:0007669"/>
    <property type="project" value="TreeGrafter"/>
</dbReference>
<keyword evidence="4" id="KW-0966">Cell projection</keyword>
<name>A0A940MRF2_9RHOB</name>
<protein>
    <submittedName>
        <fullName evidence="4">Flagellar biosynthesis protein FlhB</fullName>
    </submittedName>
</protein>
<feature type="transmembrane region" description="Helical" evidence="3">
    <location>
        <begin position="192"/>
        <end position="214"/>
    </location>
</feature>
<dbReference type="InterPro" id="IPR029025">
    <property type="entry name" value="T3SS_substrate_exporter_C"/>
</dbReference>
<dbReference type="GO" id="GO:0009306">
    <property type="term" value="P:protein secretion"/>
    <property type="evidence" value="ECO:0007669"/>
    <property type="project" value="InterPro"/>
</dbReference>
<gene>
    <name evidence="4" type="ORF">J5474_12645</name>
</gene>